<protein>
    <submittedName>
        <fullName evidence="1">Uncharacterized protein</fullName>
    </submittedName>
</protein>
<sequence length="90" mass="10852">MEGPRVDIIRYQRFDGKNKPVRDYSEETRKRRNKWKNNVLLFNDILTNTSADGTRVRLAHLEKPQEKWSTLVVEFEKKSFNVALFKRREL</sequence>
<comment type="caution">
    <text evidence="1">The sequence shown here is derived from an EMBL/GenBank/DDBJ whole genome shotgun (WGS) entry which is preliminary data.</text>
</comment>
<dbReference type="AlphaFoldDB" id="A0A2P4YTE5"/>
<keyword evidence="2" id="KW-1185">Reference proteome</keyword>
<evidence type="ECO:0000313" key="1">
    <source>
        <dbReference type="EMBL" id="POM81068.1"/>
    </source>
</evidence>
<name>A0A2P4YTE5_9STRA</name>
<dbReference type="OrthoDB" id="112125at2759"/>
<evidence type="ECO:0000313" key="2">
    <source>
        <dbReference type="Proteomes" id="UP000237271"/>
    </source>
</evidence>
<dbReference type="Proteomes" id="UP000237271">
    <property type="component" value="Unassembled WGS sequence"/>
</dbReference>
<dbReference type="EMBL" id="NCKW01000182">
    <property type="protein sequence ID" value="POM81068.1"/>
    <property type="molecule type" value="Genomic_DNA"/>
</dbReference>
<gene>
    <name evidence="1" type="ORF">PHPALM_1018</name>
</gene>
<organism evidence="1 2">
    <name type="scientific">Phytophthora palmivora</name>
    <dbReference type="NCBI Taxonomy" id="4796"/>
    <lineage>
        <taxon>Eukaryota</taxon>
        <taxon>Sar</taxon>
        <taxon>Stramenopiles</taxon>
        <taxon>Oomycota</taxon>
        <taxon>Peronosporomycetes</taxon>
        <taxon>Peronosporales</taxon>
        <taxon>Peronosporaceae</taxon>
        <taxon>Phytophthora</taxon>
    </lineage>
</organism>
<reference evidence="1 2" key="1">
    <citation type="journal article" date="2017" name="Genome Biol. Evol.">
        <title>Phytophthora megakarya and P. palmivora, closely related causal agents of cacao black pod rot, underwent increases in genome sizes and gene numbers by different mechanisms.</title>
        <authorList>
            <person name="Ali S.S."/>
            <person name="Shao J."/>
            <person name="Lary D.J."/>
            <person name="Kronmiller B."/>
            <person name="Shen D."/>
            <person name="Strem M.D."/>
            <person name="Amoako-Attah I."/>
            <person name="Akrofi A.Y."/>
            <person name="Begoude B.A."/>
            <person name="Ten Hoopen G.M."/>
            <person name="Coulibaly K."/>
            <person name="Kebe B.I."/>
            <person name="Melnick R.L."/>
            <person name="Guiltinan M.J."/>
            <person name="Tyler B.M."/>
            <person name="Meinhardt L.W."/>
            <person name="Bailey B.A."/>
        </authorList>
    </citation>
    <scope>NUCLEOTIDE SEQUENCE [LARGE SCALE GENOMIC DNA]</scope>
    <source>
        <strain evidence="2">sbr112.9</strain>
    </source>
</reference>
<accession>A0A2P4YTE5</accession>
<proteinExistence type="predicted"/>